<evidence type="ECO:0000313" key="2">
    <source>
        <dbReference type="Proteomes" id="UP000297693"/>
    </source>
</evidence>
<dbReference type="NCBIfam" id="NF047434">
    <property type="entry name" value="LA_0364_fam_lipo"/>
    <property type="match status" value="1"/>
</dbReference>
<sequence length="83" mass="9507">MFTWFVLDLFILRCGSPFSPRSNCLERNKCATIEGDCFLRNDLIYKFSTQSPIYSDQDLAILLNSCNGLKNKCHKNCESGTLF</sequence>
<gene>
    <name evidence="1" type="ORF">EHQ58_03915</name>
</gene>
<reference evidence="1" key="1">
    <citation type="journal article" date="2019" name="PLoS Negl. Trop. Dis.">
        <title>Revisiting the worldwide diversity of Leptospira species in the environment.</title>
        <authorList>
            <person name="Vincent A.T."/>
            <person name="Schiettekatte O."/>
            <person name="Bourhy P."/>
            <person name="Veyrier F.J."/>
            <person name="Picardeau M."/>
        </authorList>
    </citation>
    <scope>NUCLEOTIDE SEQUENCE [LARGE SCALE GENOMIC DNA]</scope>
    <source>
        <strain evidence="1">201702476</strain>
    </source>
</reference>
<dbReference type="EMBL" id="RQGD01000014">
    <property type="protein sequence ID" value="TGL61994.1"/>
    <property type="molecule type" value="Genomic_DNA"/>
</dbReference>
<protein>
    <submittedName>
        <fullName evidence="1">Uncharacterized protein</fullName>
    </submittedName>
</protein>
<dbReference type="OrthoDB" id="334127at2"/>
<keyword evidence="2" id="KW-1185">Reference proteome</keyword>
<comment type="caution">
    <text evidence="1">The sequence shown here is derived from an EMBL/GenBank/DDBJ whole genome shotgun (WGS) entry which is preliminary data.</text>
</comment>
<proteinExistence type="predicted"/>
<accession>A0A4R9KB09</accession>
<dbReference type="RefSeq" id="WP_135622786.1">
    <property type="nucleotide sequence ID" value="NZ_RQGD01000014.1"/>
</dbReference>
<organism evidence="1 2">
    <name type="scientific">Leptospira ognonensis</name>
    <dbReference type="NCBI Taxonomy" id="2484945"/>
    <lineage>
        <taxon>Bacteria</taxon>
        <taxon>Pseudomonadati</taxon>
        <taxon>Spirochaetota</taxon>
        <taxon>Spirochaetia</taxon>
        <taxon>Leptospirales</taxon>
        <taxon>Leptospiraceae</taxon>
        <taxon>Leptospira</taxon>
    </lineage>
</organism>
<dbReference type="Proteomes" id="UP000297693">
    <property type="component" value="Unassembled WGS sequence"/>
</dbReference>
<dbReference type="AlphaFoldDB" id="A0A4R9KB09"/>
<evidence type="ECO:0000313" key="1">
    <source>
        <dbReference type="EMBL" id="TGL61994.1"/>
    </source>
</evidence>
<name>A0A4R9KB09_9LEPT</name>